<name>A0A8S5N194_9CAUD</name>
<sequence length="89" mass="10336">MNFVFIFAAKLAINNDMSKDFFKELTPVAIRDYYKSLSKKDKGNFLQFLVANCDLGYSTLINRLAGRSEFHRPEIIIISEIIEGELWKK</sequence>
<evidence type="ECO:0000313" key="1">
    <source>
        <dbReference type="EMBL" id="DAD88042.1"/>
    </source>
</evidence>
<proteinExistence type="predicted"/>
<organism evidence="1">
    <name type="scientific">Siphoviridae sp. ctdYc1</name>
    <dbReference type="NCBI Taxonomy" id="2826399"/>
    <lineage>
        <taxon>Viruses</taxon>
        <taxon>Duplodnaviria</taxon>
        <taxon>Heunggongvirae</taxon>
        <taxon>Uroviricota</taxon>
        <taxon>Caudoviricetes</taxon>
    </lineage>
</organism>
<protein>
    <submittedName>
        <fullName evidence="1">Uncharacterized protein</fullName>
    </submittedName>
</protein>
<reference evidence="1" key="1">
    <citation type="journal article" date="2021" name="Proc. Natl. Acad. Sci. U.S.A.">
        <title>A Catalog of Tens of Thousands of Viruses from Human Metagenomes Reveals Hidden Associations with Chronic Diseases.</title>
        <authorList>
            <person name="Tisza M.J."/>
            <person name="Buck C.B."/>
        </authorList>
    </citation>
    <scope>NUCLEOTIDE SEQUENCE</scope>
    <source>
        <strain evidence="1">CtdYc1</strain>
    </source>
</reference>
<dbReference type="EMBL" id="BK015034">
    <property type="protein sequence ID" value="DAD88042.1"/>
    <property type="molecule type" value="Genomic_DNA"/>
</dbReference>
<accession>A0A8S5N194</accession>